<comment type="cofactor">
    <cofactor evidence="13">
        <name>heme</name>
        <dbReference type="ChEBI" id="CHEBI:30413"/>
    </cofactor>
    <text evidence="13">Binds 2 heme groups.</text>
</comment>
<feature type="binding site" description="axial binding residue" evidence="14">
    <location>
        <position position="70"/>
    </location>
    <ligand>
        <name>heme c</name>
        <dbReference type="ChEBI" id="CHEBI:61717"/>
        <label>1</label>
    </ligand>
    <ligandPart>
        <name>Fe</name>
        <dbReference type="ChEBI" id="CHEBI:18248"/>
    </ligandPart>
</feature>
<feature type="binding site" description="covalent" evidence="13">
    <location>
        <position position="69"/>
    </location>
    <ligand>
        <name>heme c</name>
        <dbReference type="ChEBI" id="CHEBI:61717"/>
        <label>1</label>
    </ligand>
</feature>
<dbReference type="GO" id="GO:0020037">
    <property type="term" value="F:heme binding"/>
    <property type="evidence" value="ECO:0007669"/>
    <property type="project" value="InterPro"/>
</dbReference>
<feature type="binding site" description="covalent" evidence="13">
    <location>
        <position position="66"/>
    </location>
    <ligand>
        <name>heme c</name>
        <dbReference type="ChEBI" id="CHEBI:61717"/>
        <label>1</label>
    </ligand>
</feature>
<keyword evidence="17" id="KW-0575">Peroxidase</keyword>
<dbReference type="InterPro" id="IPR051395">
    <property type="entry name" value="Cytochrome_c_Peroxidase/MauG"/>
</dbReference>
<evidence type="ECO:0000256" key="5">
    <source>
        <dbReference type="ARBA" id="ARBA00022723"/>
    </source>
</evidence>
<evidence type="ECO:0000256" key="10">
    <source>
        <dbReference type="ARBA" id="ARBA00023004"/>
    </source>
</evidence>
<dbReference type="GO" id="GO:0009055">
    <property type="term" value="F:electron transfer activity"/>
    <property type="evidence" value="ECO:0007669"/>
    <property type="project" value="InterPro"/>
</dbReference>
<comment type="function">
    <text evidence="11">Involved in methylamine metabolism. Essential for the maturation of the beta subunit of MADH, presumably via a step in the biosynthesis of tryptophan tryptophylquinone (TTQ), the cofactor of MADH.</text>
</comment>
<dbReference type="EMBL" id="CP059733">
    <property type="protein sequence ID" value="WDE03191.1"/>
    <property type="molecule type" value="Genomic_DNA"/>
</dbReference>
<reference evidence="17 18" key="2">
    <citation type="journal article" date="2022" name="Mar. Drugs">
        <title>Bioassay-Guided Fractionation Leads to the Detection of Cholic Acid Generated by the Rare Thalassomonas sp.</title>
        <authorList>
            <person name="Pheiffer F."/>
            <person name="Schneider Y.K."/>
            <person name="Hansen E.H."/>
            <person name="Andersen J.H."/>
            <person name="Isaksson J."/>
            <person name="Busche T."/>
            <person name="R C."/>
            <person name="Kalinowski J."/>
            <person name="Zyl L.V."/>
            <person name="Trindade M."/>
        </authorList>
    </citation>
    <scope>NUCLEOTIDE SEQUENCE [LARGE SCALE GENOMIC DNA]</scope>
    <source>
        <strain evidence="17 18">XOM25</strain>
    </source>
</reference>
<dbReference type="GO" id="GO:0004130">
    <property type="term" value="F:cytochrome-c peroxidase activity"/>
    <property type="evidence" value="ECO:0007669"/>
    <property type="project" value="TreeGrafter"/>
</dbReference>
<keyword evidence="6 15" id="KW-0732">Signal</keyword>
<keyword evidence="5 14" id="KW-0479">Metal-binding</keyword>
<keyword evidence="9" id="KW-0560">Oxidoreductase</keyword>
<keyword evidence="4 13" id="KW-0349">Heme</keyword>
<dbReference type="KEGG" id="tvd:SG34_017435"/>
<name>A0AAE9YXS4_9GAMM</name>
<dbReference type="Proteomes" id="UP000032352">
    <property type="component" value="Chromosome"/>
</dbReference>
<evidence type="ECO:0000256" key="4">
    <source>
        <dbReference type="ARBA" id="ARBA00022617"/>
    </source>
</evidence>
<keyword evidence="3" id="KW-0813">Transport</keyword>
<dbReference type="GO" id="GO:0046872">
    <property type="term" value="F:metal ion binding"/>
    <property type="evidence" value="ECO:0007669"/>
    <property type="project" value="UniProtKB-KW"/>
</dbReference>
<keyword evidence="7" id="KW-0574">Periplasm</keyword>
<feature type="binding site" description="covalent" evidence="13">
    <location>
        <position position="211"/>
    </location>
    <ligand>
        <name>heme c</name>
        <dbReference type="ChEBI" id="CHEBI:61717"/>
        <label>2</label>
    </ligand>
</feature>
<dbReference type="Pfam" id="PF21419">
    <property type="entry name" value="RoxA-like_Cyt-c"/>
    <property type="match status" value="1"/>
</dbReference>
<keyword evidence="8" id="KW-0249">Electron transport</keyword>
<dbReference type="PIRSF" id="PIRSF000294">
    <property type="entry name" value="Cytochrome-c_peroxidase"/>
    <property type="match status" value="1"/>
</dbReference>
<dbReference type="GO" id="GO:0042597">
    <property type="term" value="C:periplasmic space"/>
    <property type="evidence" value="ECO:0007669"/>
    <property type="project" value="UniProtKB-SubCell"/>
</dbReference>
<organism evidence="17 18">
    <name type="scientific">Thalassomonas viridans</name>
    <dbReference type="NCBI Taxonomy" id="137584"/>
    <lineage>
        <taxon>Bacteria</taxon>
        <taxon>Pseudomonadati</taxon>
        <taxon>Pseudomonadota</taxon>
        <taxon>Gammaproteobacteria</taxon>
        <taxon>Alteromonadales</taxon>
        <taxon>Colwelliaceae</taxon>
        <taxon>Thalassomonas</taxon>
    </lineage>
</organism>
<comment type="PTM">
    <text evidence="13">Binds 2 heme groups per subunit.</text>
</comment>
<evidence type="ECO:0000259" key="16">
    <source>
        <dbReference type="PROSITE" id="PS51007"/>
    </source>
</evidence>
<sequence>MLKRIFLNLVALIFTLPLLVCAAELGTPSLDDIEYPDDEPPSAAEIELGKVLFFDPRLSLNEKQSCATCHNPELGFGDGMATGIGTMGEELHRNTPHIYNLAWSSIFFWDGRAKTLEEQALGPIVAPGEMNLPLPQLLKRLKKVPGYQKLFKAAYGDSGITETNIARAISAFERSIITRNSSFDRYIQGDKNAMDPAAIRGLALFEGKARCTKCHDGVNFTDDSFHNIGVANDDVGREKISKAAGMKGAFKTPGLRNVWLTAPYMHDGSEPSLEAVIRFYNKGAQKPGVDKLIQPLDLTEDEIMDLLAFLAALTDPIVIERPKIP</sequence>
<gene>
    <name evidence="17" type="ORF">SG34_017435</name>
</gene>
<evidence type="ECO:0000256" key="12">
    <source>
        <dbReference type="ARBA" id="ARBA00073576"/>
    </source>
</evidence>
<evidence type="ECO:0000256" key="1">
    <source>
        <dbReference type="ARBA" id="ARBA00004418"/>
    </source>
</evidence>
<comment type="pathway">
    <text evidence="2">One-carbon metabolism; methylamine degradation.</text>
</comment>
<evidence type="ECO:0000256" key="2">
    <source>
        <dbReference type="ARBA" id="ARBA00004856"/>
    </source>
</evidence>
<evidence type="ECO:0000256" key="13">
    <source>
        <dbReference type="PIRSR" id="PIRSR000294-1"/>
    </source>
</evidence>
<dbReference type="FunFam" id="1.10.760.10:FF:000019">
    <property type="entry name" value="Di-heme cytochrome C peroxidase"/>
    <property type="match status" value="1"/>
</dbReference>
<protein>
    <recommendedName>
        <fullName evidence="12">Methylamine utilization protein MauG</fullName>
    </recommendedName>
</protein>
<evidence type="ECO:0000256" key="15">
    <source>
        <dbReference type="SAM" id="SignalP"/>
    </source>
</evidence>
<feature type="domain" description="Cytochrome c" evidence="16">
    <location>
        <begin position="196"/>
        <end position="314"/>
    </location>
</feature>
<reference evidence="17 18" key="1">
    <citation type="journal article" date="2015" name="Genome Announc.">
        <title>Draft Genome Sequences of Marine Isolates of Thalassomonas viridans and Thalassomonas actiniarum.</title>
        <authorList>
            <person name="Olonade I."/>
            <person name="van Zyl L.J."/>
            <person name="Trindade M."/>
        </authorList>
    </citation>
    <scope>NUCLEOTIDE SEQUENCE [LARGE SCALE GENOMIC DNA]</scope>
    <source>
        <strain evidence="17 18">XOM25</strain>
    </source>
</reference>
<dbReference type="InterPro" id="IPR026259">
    <property type="entry name" value="MauG/Cytc_peroxidase"/>
</dbReference>
<keyword evidence="18" id="KW-1185">Reference proteome</keyword>
<evidence type="ECO:0000256" key="9">
    <source>
        <dbReference type="ARBA" id="ARBA00023002"/>
    </source>
</evidence>
<dbReference type="SUPFAM" id="SSF46626">
    <property type="entry name" value="Cytochrome c"/>
    <property type="match status" value="2"/>
</dbReference>
<dbReference type="InterPro" id="IPR036909">
    <property type="entry name" value="Cyt_c-like_dom_sf"/>
</dbReference>
<feature type="signal peptide" evidence="15">
    <location>
        <begin position="1"/>
        <end position="22"/>
    </location>
</feature>
<evidence type="ECO:0000313" key="18">
    <source>
        <dbReference type="Proteomes" id="UP000032352"/>
    </source>
</evidence>
<evidence type="ECO:0000313" key="17">
    <source>
        <dbReference type="EMBL" id="WDE03191.1"/>
    </source>
</evidence>
<accession>A0AAE9YXS4</accession>
<comment type="subcellular location">
    <subcellularLocation>
        <location evidence="1">Periplasm</location>
    </subcellularLocation>
</comment>
<evidence type="ECO:0000256" key="6">
    <source>
        <dbReference type="ARBA" id="ARBA00022729"/>
    </source>
</evidence>
<proteinExistence type="predicted"/>
<evidence type="ECO:0000256" key="7">
    <source>
        <dbReference type="ARBA" id="ARBA00022764"/>
    </source>
</evidence>
<feature type="binding site" description="axial binding residue" evidence="14">
    <location>
        <position position="215"/>
    </location>
    <ligand>
        <name>heme c</name>
        <dbReference type="ChEBI" id="CHEBI:61717"/>
        <label>2</label>
    </ligand>
    <ligandPart>
        <name>Fe</name>
        <dbReference type="ChEBI" id="CHEBI:18248"/>
    </ligandPart>
</feature>
<dbReference type="PANTHER" id="PTHR30600:SF10">
    <property type="entry name" value="BLL6722 PROTEIN"/>
    <property type="match status" value="1"/>
</dbReference>
<dbReference type="InterPro" id="IPR004852">
    <property type="entry name" value="Di-haem_cyt_c_peroxidsae"/>
</dbReference>
<evidence type="ECO:0000256" key="11">
    <source>
        <dbReference type="ARBA" id="ARBA00058991"/>
    </source>
</evidence>
<dbReference type="Pfam" id="PF03150">
    <property type="entry name" value="CCP_MauG"/>
    <property type="match status" value="1"/>
</dbReference>
<dbReference type="Gene3D" id="1.10.760.10">
    <property type="entry name" value="Cytochrome c-like domain"/>
    <property type="match status" value="2"/>
</dbReference>
<feature type="chain" id="PRO_5042204146" description="Methylamine utilization protein MauG" evidence="15">
    <location>
        <begin position="23"/>
        <end position="325"/>
    </location>
</feature>
<dbReference type="InterPro" id="IPR009056">
    <property type="entry name" value="Cyt_c-like_dom"/>
</dbReference>
<dbReference type="PANTHER" id="PTHR30600">
    <property type="entry name" value="CYTOCHROME C PEROXIDASE-RELATED"/>
    <property type="match status" value="1"/>
</dbReference>
<dbReference type="RefSeq" id="WP_053046533.1">
    <property type="nucleotide sequence ID" value="NZ_CP059733.1"/>
</dbReference>
<evidence type="ECO:0000256" key="3">
    <source>
        <dbReference type="ARBA" id="ARBA00022448"/>
    </source>
</evidence>
<evidence type="ECO:0000256" key="8">
    <source>
        <dbReference type="ARBA" id="ARBA00022982"/>
    </source>
</evidence>
<feature type="domain" description="Cytochrome c" evidence="16">
    <location>
        <begin position="44"/>
        <end position="145"/>
    </location>
</feature>
<feature type="binding site" description="covalent" evidence="13">
    <location>
        <position position="214"/>
    </location>
    <ligand>
        <name>heme c</name>
        <dbReference type="ChEBI" id="CHEBI:61717"/>
        <label>2</label>
    </ligand>
</feature>
<evidence type="ECO:0000256" key="14">
    <source>
        <dbReference type="PIRSR" id="PIRSR000294-2"/>
    </source>
</evidence>
<keyword evidence="10 14" id="KW-0408">Iron</keyword>
<dbReference type="PROSITE" id="PS51007">
    <property type="entry name" value="CYTC"/>
    <property type="match status" value="2"/>
</dbReference>
<dbReference type="AlphaFoldDB" id="A0AAE9YXS4"/>